<evidence type="ECO:0000313" key="4">
    <source>
        <dbReference type="Proteomes" id="UP000752696"/>
    </source>
</evidence>
<feature type="region of interest" description="Disordered" evidence="1">
    <location>
        <begin position="278"/>
        <end position="342"/>
    </location>
</feature>
<dbReference type="OrthoDB" id="8194095at2759"/>
<keyword evidence="4" id="KW-1185">Reference proteome</keyword>
<feature type="region of interest" description="Disordered" evidence="1">
    <location>
        <begin position="137"/>
        <end position="184"/>
    </location>
</feature>
<feature type="region of interest" description="Disordered" evidence="1">
    <location>
        <begin position="205"/>
        <end position="233"/>
    </location>
</feature>
<protein>
    <submittedName>
        <fullName evidence="3">Uncharacterized protein</fullName>
    </submittedName>
</protein>
<feature type="compositionally biased region" description="Low complexity" evidence="1">
    <location>
        <begin position="302"/>
        <end position="311"/>
    </location>
</feature>
<dbReference type="Proteomes" id="UP000752696">
    <property type="component" value="Unassembled WGS sequence"/>
</dbReference>
<keyword evidence="2" id="KW-0472">Membrane</keyword>
<accession>A0A6V7GWA3</accession>
<feature type="non-terminal residue" evidence="3">
    <location>
        <position position="1"/>
    </location>
</feature>
<evidence type="ECO:0000256" key="1">
    <source>
        <dbReference type="SAM" id="MobiDB-lite"/>
    </source>
</evidence>
<feature type="compositionally biased region" description="Basic and acidic residues" evidence="1">
    <location>
        <begin position="153"/>
        <end position="165"/>
    </location>
</feature>
<organism evidence="3 4">
    <name type="scientific">Heterotrigona itama</name>
    <dbReference type="NCBI Taxonomy" id="395501"/>
    <lineage>
        <taxon>Eukaryota</taxon>
        <taxon>Metazoa</taxon>
        <taxon>Ecdysozoa</taxon>
        <taxon>Arthropoda</taxon>
        <taxon>Hexapoda</taxon>
        <taxon>Insecta</taxon>
        <taxon>Pterygota</taxon>
        <taxon>Neoptera</taxon>
        <taxon>Endopterygota</taxon>
        <taxon>Hymenoptera</taxon>
        <taxon>Apocrita</taxon>
        <taxon>Aculeata</taxon>
        <taxon>Apoidea</taxon>
        <taxon>Anthophila</taxon>
        <taxon>Apidae</taxon>
        <taxon>Heterotrigona</taxon>
    </lineage>
</organism>
<evidence type="ECO:0000256" key="2">
    <source>
        <dbReference type="SAM" id="Phobius"/>
    </source>
</evidence>
<dbReference type="EMBL" id="CAJDYZ010003377">
    <property type="protein sequence ID" value="CAD1470058.1"/>
    <property type="molecule type" value="Genomic_DNA"/>
</dbReference>
<name>A0A6V7GWA3_9HYME</name>
<proteinExistence type="predicted"/>
<reference evidence="3" key="1">
    <citation type="submission" date="2020-07" db="EMBL/GenBank/DDBJ databases">
        <authorList>
            <person name="Nazaruddin N."/>
        </authorList>
    </citation>
    <scope>NUCLEOTIDE SEQUENCE</scope>
</reference>
<keyword evidence="2" id="KW-0812">Transmembrane</keyword>
<feature type="transmembrane region" description="Helical" evidence="2">
    <location>
        <begin position="389"/>
        <end position="409"/>
    </location>
</feature>
<feature type="region of interest" description="Disordered" evidence="1">
    <location>
        <begin position="63"/>
        <end position="83"/>
    </location>
</feature>
<comment type="caution">
    <text evidence="3">The sequence shown here is derived from an EMBL/GenBank/DDBJ whole genome shotgun (WGS) entry which is preliminary data.</text>
</comment>
<keyword evidence="2" id="KW-1133">Transmembrane helix</keyword>
<gene>
    <name evidence="3" type="ORF">MHI_LOCUS176032</name>
</gene>
<sequence>MELDNKLATYRWTGTVTSLYRRLETKFLDHSSLDIVEDDTCINFASLSIVSVLPQVMSYAKVSKNGQEEPETRNDQWIVSNGTEDEGRSIKNIAITMSPVYISPKVQNLKNGEAINYFPGGRYSTLDHELIAQLNSKKQVQDRYHPGPINSFKSKDPPNDVKENSKPASRPSSPPIGPSIGPSSPDMFDFSKPTFSESYDYKPPDYLSSKPISKPPDYLSDKPISKPMSMDDYANSEISDKNQFTLRYLQLPKNICATYFDTSNSAVSVKIAKDHLNHRFQPPDSNKPDSYFASHDHESSDYTDYSPDTSYNNDAAPKPIEYSGHLDHPPFDDDDDNDGHSYGHHHHDFHHEVIYDHIPEHHEHIEAAEMNDQRLDKRPYSYYYIGRKLWYIPLYFSIYFIIYIAALVLKSIARHKITFPAHLADVVNHHARSYSDFSWLDFGGEVLR</sequence>
<evidence type="ECO:0000313" key="3">
    <source>
        <dbReference type="EMBL" id="CAD1470058.1"/>
    </source>
</evidence>
<dbReference type="AlphaFoldDB" id="A0A6V7GWA3"/>